<dbReference type="Pfam" id="PF07024">
    <property type="entry name" value="ImpE"/>
    <property type="match status" value="1"/>
</dbReference>
<proteinExistence type="predicted"/>
<accession>A0AAW3MQE3</accession>
<name>A0AAW3MQE3_9BURK</name>
<dbReference type="Proteomes" id="UP000056453">
    <property type="component" value="Unassembled WGS sequence"/>
</dbReference>
<organism evidence="1 2">
    <name type="scientific">Burkholderia ubonensis</name>
    <dbReference type="NCBI Taxonomy" id="101571"/>
    <lineage>
        <taxon>Bacteria</taxon>
        <taxon>Pseudomonadati</taxon>
        <taxon>Pseudomonadota</taxon>
        <taxon>Betaproteobacteria</taxon>
        <taxon>Burkholderiales</taxon>
        <taxon>Burkholderiaceae</taxon>
        <taxon>Burkholderia</taxon>
        <taxon>Burkholderia cepacia complex</taxon>
    </lineage>
</organism>
<keyword evidence="2" id="KW-1185">Reference proteome</keyword>
<gene>
    <name evidence="1" type="ORF">WJ96_20120</name>
</gene>
<comment type="caution">
    <text evidence="1">The sequence shown here is derived from an EMBL/GenBank/DDBJ whole genome shotgun (WGS) entry which is preliminary data.</text>
</comment>
<dbReference type="SUPFAM" id="SSF144059">
    <property type="entry name" value="ImpE-like"/>
    <property type="match status" value="1"/>
</dbReference>
<dbReference type="Gene3D" id="1.25.40.10">
    <property type="entry name" value="Tetratricopeptide repeat domain"/>
    <property type="match status" value="1"/>
</dbReference>
<dbReference type="EMBL" id="LPBJ01000095">
    <property type="protein sequence ID" value="KVP89315.1"/>
    <property type="molecule type" value="Genomic_DNA"/>
</dbReference>
<dbReference type="AlphaFoldDB" id="A0AAW3MQE3"/>
<dbReference type="InterPro" id="IPR011990">
    <property type="entry name" value="TPR-like_helical_dom_sf"/>
</dbReference>
<evidence type="ECO:0000313" key="2">
    <source>
        <dbReference type="Proteomes" id="UP000056453"/>
    </source>
</evidence>
<reference evidence="1 2" key="1">
    <citation type="submission" date="2015-11" db="EMBL/GenBank/DDBJ databases">
        <title>Expanding the genomic diversity of Burkholderia species for the development of highly accurate diagnostics.</title>
        <authorList>
            <person name="Sahl J."/>
            <person name="Keim P."/>
            <person name="Wagner D."/>
        </authorList>
    </citation>
    <scope>NUCLEOTIDE SEQUENCE [LARGE SCALE GENOMIC DNA]</scope>
    <source>
        <strain evidence="1 2">MSMB1808WGS</strain>
    </source>
</reference>
<dbReference type="RefSeq" id="WP_059807916.1">
    <property type="nucleotide sequence ID" value="NZ_LOYM01000124.1"/>
</dbReference>
<dbReference type="PIRSF" id="PIRSF029288">
    <property type="entry name" value="SciE_ImpE"/>
    <property type="match status" value="1"/>
</dbReference>
<protein>
    <submittedName>
        <fullName evidence="1">ImpE protein superfamily protein</fullName>
    </submittedName>
</protein>
<dbReference type="InterPro" id="IPR009211">
    <property type="entry name" value="TagJ"/>
</dbReference>
<sequence>MTNRTDSLSVSIAHDETLANALHTQSFAELKARTTEAVRNRPTDARERWLLYQWLCIDGEWERALKQLQTWARLDPDGEARAQLHRGLIRSEMFRSEVFAGRREPGFIDVPPAWVGSLLRANAKLGDGAVADADALRREAFEEASSTAGDSPEMGRYAWLTDSDTRLGPIFEMAVAGGYCWIPFEQIRSIALTPAGSLTDLAWRPTTVILRDATVLKGYVPTRYPGSESGSANIRLARETTWTDVGTTHVIALGQRTWTTDLGDWGLLEIANCRFTDEDGDAAF</sequence>
<evidence type="ECO:0000313" key="1">
    <source>
        <dbReference type="EMBL" id="KVP89315.1"/>
    </source>
</evidence>